<keyword evidence="1" id="KW-0812">Transmembrane</keyword>
<dbReference type="Proteomes" id="UP000732399">
    <property type="component" value="Unassembled WGS sequence"/>
</dbReference>
<dbReference type="EMBL" id="JAAVJH010000001">
    <property type="protein sequence ID" value="NJR77066.1"/>
    <property type="molecule type" value="Genomic_DNA"/>
</dbReference>
<comment type="caution">
    <text evidence="2">The sequence shown here is derived from an EMBL/GenBank/DDBJ whole genome shotgun (WGS) entry which is preliminary data.</text>
</comment>
<proteinExistence type="predicted"/>
<accession>A0ABX1CJN7</accession>
<evidence type="ECO:0000256" key="1">
    <source>
        <dbReference type="SAM" id="Phobius"/>
    </source>
</evidence>
<feature type="transmembrane region" description="Helical" evidence="1">
    <location>
        <begin position="79"/>
        <end position="99"/>
    </location>
</feature>
<evidence type="ECO:0000313" key="3">
    <source>
        <dbReference type="Proteomes" id="UP000732399"/>
    </source>
</evidence>
<protein>
    <submittedName>
        <fullName evidence="2">Uncharacterized protein</fullName>
    </submittedName>
</protein>
<keyword evidence="1" id="KW-0472">Membrane</keyword>
<evidence type="ECO:0000313" key="2">
    <source>
        <dbReference type="EMBL" id="NJR77066.1"/>
    </source>
</evidence>
<name>A0ABX1CJN7_9SPHN</name>
<sequence>MKPDLKDRVLDRATRTRNKVALELRRRGAITRDTAIEIAPAEDAKLLDRMVAFGAVKETPEGRHWLDERRFLDFRKEGLASVLGYVALAGFAAAGALAATG</sequence>
<keyword evidence="1" id="KW-1133">Transmembrane helix</keyword>
<dbReference type="RefSeq" id="WP_168132580.1">
    <property type="nucleotide sequence ID" value="NZ_JAAVJH010000001.1"/>
</dbReference>
<gene>
    <name evidence="2" type="ORF">HBH26_00370</name>
</gene>
<keyword evidence="3" id="KW-1185">Reference proteome</keyword>
<organism evidence="2 3">
    <name type="scientific">Sphingomonas corticis</name>
    <dbReference type="NCBI Taxonomy" id="2722791"/>
    <lineage>
        <taxon>Bacteria</taxon>
        <taxon>Pseudomonadati</taxon>
        <taxon>Pseudomonadota</taxon>
        <taxon>Alphaproteobacteria</taxon>
        <taxon>Sphingomonadales</taxon>
        <taxon>Sphingomonadaceae</taxon>
        <taxon>Sphingomonas</taxon>
    </lineage>
</organism>
<reference evidence="2 3" key="1">
    <citation type="submission" date="2020-03" db="EMBL/GenBank/DDBJ databases">
        <authorList>
            <person name="Wang L."/>
            <person name="He N."/>
            <person name="Li Y."/>
            <person name="Fang Y."/>
            <person name="Zhang F."/>
        </authorList>
    </citation>
    <scope>NUCLEOTIDE SEQUENCE [LARGE SCALE GENOMIC DNA]</scope>
    <source>
        <strain evidence="2 3">36D10-4-7</strain>
    </source>
</reference>